<proteinExistence type="predicted"/>
<name>A0ABT6T485_9ACTN</name>
<reference evidence="2 3" key="1">
    <citation type="submission" date="2023-05" db="EMBL/GenBank/DDBJ databases">
        <title>Draft genome sequence of Streptomyces sp. B-S-A12 isolated from a cave soil in Thailand.</title>
        <authorList>
            <person name="Chamroensaksri N."/>
            <person name="Muangham S."/>
        </authorList>
    </citation>
    <scope>NUCLEOTIDE SEQUENCE [LARGE SCALE GENOMIC DNA]</scope>
    <source>
        <strain evidence="2 3">B-S-A12</strain>
    </source>
</reference>
<feature type="chain" id="PRO_5046705125" evidence="1">
    <location>
        <begin position="27"/>
        <end position="176"/>
    </location>
</feature>
<evidence type="ECO:0000313" key="2">
    <source>
        <dbReference type="EMBL" id="MDI3422672.1"/>
    </source>
</evidence>
<protein>
    <submittedName>
        <fullName evidence="2">Peptidase inhibitor family I36 protein</fullName>
    </submittedName>
</protein>
<keyword evidence="1" id="KW-0732">Signal</keyword>
<evidence type="ECO:0000256" key="1">
    <source>
        <dbReference type="SAM" id="SignalP"/>
    </source>
</evidence>
<sequence length="176" mass="19464">MTRNKRLAGALFLLGVLTLTGFTAHAANGDTTDTSTGDPAGAKRVQAAEPYKVIVGSGDRSDCPDGYLCLWTRPDYKDLGVAIYGSERNWEFNMPQQMRDIIIGNHDSVYNNGYGEATTSKDAVRLFRGNYYSDGWLTLCRLDGIRNLAGGRTDTEPGRGFTDAFHSNEWFDPKYC</sequence>
<dbReference type="Proteomes" id="UP001237105">
    <property type="component" value="Unassembled WGS sequence"/>
</dbReference>
<feature type="signal peptide" evidence="1">
    <location>
        <begin position="1"/>
        <end position="26"/>
    </location>
</feature>
<accession>A0ABT6T485</accession>
<keyword evidence="3" id="KW-1185">Reference proteome</keyword>
<organism evidence="2 3">
    <name type="scientific">Streptomyces luteolus</name>
    <dbReference type="NCBI Taxonomy" id="3043615"/>
    <lineage>
        <taxon>Bacteria</taxon>
        <taxon>Bacillati</taxon>
        <taxon>Actinomycetota</taxon>
        <taxon>Actinomycetes</taxon>
        <taxon>Kitasatosporales</taxon>
        <taxon>Streptomycetaceae</taxon>
        <taxon>Streptomyces</taxon>
    </lineage>
</organism>
<dbReference type="Pfam" id="PF03995">
    <property type="entry name" value="Inhibitor_I36"/>
    <property type="match status" value="1"/>
</dbReference>
<evidence type="ECO:0000313" key="3">
    <source>
        <dbReference type="Proteomes" id="UP001237105"/>
    </source>
</evidence>
<comment type="caution">
    <text evidence="2">The sequence shown here is derived from an EMBL/GenBank/DDBJ whole genome shotgun (WGS) entry which is preliminary data.</text>
</comment>
<gene>
    <name evidence="2" type="ORF">QIT00_29720</name>
</gene>
<dbReference type="RefSeq" id="WP_282538530.1">
    <property type="nucleotide sequence ID" value="NZ_JASCIS010000040.1"/>
</dbReference>
<dbReference type="EMBL" id="JASCIS010000040">
    <property type="protein sequence ID" value="MDI3422672.1"/>
    <property type="molecule type" value="Genomic_DNA"/>
</dbReference>